<dbReference type="AlphaFoldDB" id="A0A6P9AH57"/>
<sequence length="114" mass="13226">MKLLAGGLVTRHAGGTHTHRVVARFPARLHRCLGGRQVSFFSASRQKDGPSLLRHRGLHRQTTFRRSQQRDHHYGRVGCLLLQRKRLVPQRNEECVQAGRHHNKMHRRESNESL</sequence>
<gene>
    <name evidence="3" type="primary">LOC117654314</name>
</gene>
<keyword evidence="2" id="KW-1185">Reference proteome</keyword>
<evidence type="ECO:0000256" key="1">
    <source>
        <dbReference type="SAM" id="MobiDB-lite"/>
    </source>
</evidence>
<evidence type="ECO:0000313" key="3">
    <source>
        <dbReference type="RefSeq" id="XP_034256785.1"/>
    </source>
</evidence>
<protein>
    <submittedName>
        <fullName evidence="3">Uncharacterized protein LOC117654314</fullName>
    </submittedName>
</protein>
<reference evidence="3" key="1">
    <citation type="submission" date="2025-08" db="UniProtKB">
        <authorList>
            <consortium name="RefSeq"/>
        </authorList>
    </citation>
    <scope>IDENTIFICATION</scope>
    <source>
        <tissue evidence="3">Total insect</tissue>
    </source>
</reference>
<feature type="region of interest" description="Disordered" evidence="1">
    <location>
        <begin position="93"/>
        <end position="114"/>
    </location>
</feature>
<dbReference type="InParanoid" id="A0A6P9AH57"/>
<dbReference type="RefSeq" id="XP_034256785.1">
    <property type="nucleotide sequence ID" value="XM_034400894.1"/>
</dbReference>
<dbReference type="GeneID" id="117654314"/>
<name>A0A6P9AH57_THRPL</name>
<dbReference type="Proteomes" id="UP000515158">
    <property type="component" value="Unplaced"/>
</dbReference>
<organism evidence="3">
    <name type="scientific">Thrips palmi</name>
    <name type="common">Melon thrips</name>
    <dbReference type="NCBI Taxonomy" id="161013"/>
    <lineage>
        <taxon>Eukaryota</taxon>
        <taxon>Metazoa</taxon>
        <taxon>Ecdysozoa</taxon>
        <taxon>Arthropoda</taxon>
        <taxon>Hexapoda</taxon>
        <taxon>Insecta</taxon>
        <taxon>Pterygota</taxon>
        <taxon>Neoptera</taxon>
        <taxon>Paraneoptera</taxon>
        <taxon>Thysanoptera</taxon>
        <taxon>Terebrantia</taxon>
        <taxon>Thripoidea</taxon>
        <taxon>Thripidae</taxon>
        <taxon>Thrips</taxon>
    </lineage>
</organism>
<dbReference type="KEGG" id="tpal:117654314"/>
<proteinExistence type="predicted"/>
<evidence type="ECO:0000313" key="2">
    <source>
        <dbReference type="Proteomes" id="UP000515158"/>
    </source>
</evidence>
<accession>A0A6P9AH57</accession>